<evidence type="ECO:0000256" key="3">
    <source>
        <dbReference type="ARBA" id="ARBA00022723"/>
    </source>
</evidence>
<dbReference type="PANTHER" id="PTHR43660:SF1">
    <property type="entry name" value="DIPEPTIDYL CARBOXYPEPTIDASE"/>
    <property type="match status" value="1"/>
</dbReference>
<comment type="cofactor">
    <cofactor evidence="7">
        <name>Zn(2+)</name>
        <dbReference type="ChEBI" id="CHEBI:29105"/>
    </cofactor>
    <text evidence="7">Binds 1 zinc ion.</text>
</comment>
<dbReference type="Gene3D" id="1.10.1370.40">
    <property type="match status" value="2"/>
</dbReference>
<dbReference type="SUPFAM" id="SSF55486">
    <property type="entry name" value="Metalloproteases ('zincins'), catalytic domain"/>
    <property type="match status" value="1"/>
</dbReference>
<keyword evidence="5 7" id="KW-0862">Zinc</keyword>
<proteinExistence type="inferred from homology"/>
<evidence type="ECO:0000259" key="8">
    <source>
        <dbReference type="Pfam" id="PF01432"/>
    </source>
</evidence>
<dbReference type="EMBL" id="DRMJ01000086">
    <property type="protein sequence ID" value="HHL42334.1"/>
    <property type="molecule type" value="Genomic_DNA"/>
</dbReference>
<evidence type="ECO:0000256" key="6">
    <source>
        <dbReference type="ARBA" id="ARBA00023049"/>
    </source>
</evidence>
<evidence type="ECO:0000256" key="2">
    <source>
        <dbReference type="ARBA" id="ARBA00022670"/>
    </source>
</evidence>
<keyword evidence="3 7" id="KW-0479">Metal-binding</keyword>
<dbReference type="Pfam" id="PF01432">
    <property type="entry name" value="Peptidase_M3"/>
    <property type="match status" value="1"/>
</dbReference>
<dbReference type="GO" id="GO:0004222">
    <property type="term" value="F:metalloendopeptidase activity"/>
    <property type="evidence" value="ECO:0007669"/>
    <property type="project" value="InterPro"/>
</dbReference>
<name>A0A7C5LSE1_9PROT</name>
<keyword evidence="6 7" id="KW-0482">Metalloprotease</keyword>
<feature type="domain" description="Peptidase M3A/M3B catalytic" evidence="8">
    <location>
        <begin position="2"/>
        <end position="391"/>
    </location>
</feature>
<dbReference type="GO" id="GO:0046872">
    <property type="term" value="F:metal ion binding"/>
    <property type="evidence" value="ECO:0007669"/>
    <property type="project" value="UniProtKB-UniRule"/>
</dbReference>
<comment type="similarity">
    <text evidence="1 7">Belongs to the peptidase M3 family.</text>
</comment>
<sequence>TDQMAKTPENAMGLMMKVWPYAVKRAEEEVAEMQAIADKEGAKIKIAPWDYRYYAEKVRQAKYDLDFNEVKPYLQLDKLREAMMWAAGELYGLQFKKVDDVPVFHEDVTVYEVTDKTGQHVALWYFDPYARVGKNSGAWMNGHRSQSNMDGKYIPIIVSNNSNFIKGKPGEPVLISWDDASTMFHEFGHALHGINSDVTYPSLSGTNVPRDYVEFPSQVNEHWLTSPEVMNRFLVHYKTGKPIPKALVDKIQKAGTFRQGFNTVEYLSDAIIDMKIHMAGGDPIDPDKFEREESEKLGMPKEIVLRHRLPQFNHIFAGGYDSGYYSYLWTEALADDAAEAFEEAGSFYDKATAKRLHDCVFSVGNTIDQAESYRCFRGRDVDTMALMRAKGFAPKRTDLPPEK</sequence>
<protein>
    <submittedName>
        <fullName evidence="9">M3 family peptidase</fullName>
    </submittedName>
</protein>
<accession>A0A7C5LSE1</accession>
<evidence type="ECO:0000313" key="9">
    <source>
        <dbReference type="EMBL" id="HHL42334.1"/>
    </source>
</evidence>
<comment type="caution">
    <text evidence="9">The sequence shown here is derived from an EMBL/GenBank/DDBJ whole genome shotgun (WGS) entry which is preliminary data.</text>
</comment>
<dbReference type="InterPro" id="IPR045090">
    <property type="entry name" value="Pept_M3A_M3B"/>
</dbReference>
<evidence type="ECO:0000256" key="1">
    <source>
        <dbReference type="ARBA" id="ARBA00006040"/>
    </source>
</evidence>
<dbReference type="CDD" id="cd06456">
    <property type="entry name" value="M3A_DCP"/>
    <property type="match status" value="1"/>
</dbReference>
<evidence type="ECO:0000256" key="7">
    <source>
        <dbReference type="RuleBase" id="RU003435"/>
    </source>
</evidence>
<dbReference type="InterPro" id="IPR034005">
    <property type="entry name" value="M3A_DCP"/>
</dbReference>
<dbReference type="InterPro" id="IPR001567">
    <property type="entry name" value="Pept_M3A_M3B_dom"/>
</dbReference>
<feature type="non-terminal residue" evidence="9">
    <location>
        <position position="1"/>
    </location>
</feature>
<dbReference type="PANTHER" id="PTHR43660">
    <property type="entry name" value="DIPEPTIDYL CARBOXYPEPTIDASE"/>
    <property type="match status" value="1"/>
</dbReference>
<dbReference type="Proteomes" id="UP000885830">
    <property type="component" value="Unassembled WGS sequence"/>
</dbReference>
<evidence type="ECO:0000256" key="4">
    <source>
        <dbReference type="ARBA" id="ARBA00022801"/>
    </source>
</evidence>
<evidence type="ECO:0000256" key="5">
    <source>
        <dbReference type="ARBA" id="ARBA00022833"/>
    </source>
</evidence>
<reference evidence="9" key="1">
    <citation type="journal article" date="2020" name="mSystems">
        <title>Genome- and Community-Level Interaction Insights into Carbon Utilization and Element Cycling Functions of Hydrothermarchaeota in Hydrothermal Sediment.</title>
        <authorList>
            <person name="Zhou Z."/>
            <person name="Liu Y."/>
            <person name="Xu W."/>
            <person name="Pan J."/>
            <person name="Luo Z.H."/>
            <person name="Li M."/>
        </authorList>
    </citation>
    <scope>NUCLEOTIDE SEQUENCE [LARGE SCALE GENOMIC DNA]</scope>
    <source>
        <strain evidence="9">HyVt-485</strain>
    </source>
</reference>
<dbReference type="GO" id="GO:0006508">
    <property type="term" value="P:proteolysis"/>
    <property type="evidence" value="ECO:0007669"/>
    <property type="project" value="UniProtKB-KW"/>
</dbReference>
<gene>
    <name evidence="9" type="ORF">ENJ42_01840</name>
</gene>
<keyword evidence="4 7" id="KW-0378">Hydrolase</keyword>
<dbReference type="GO" id="GO:0004180">
    <property type="term" value="F:carboxypeptidase activity"/>
    <property type="evidence" value="ECO:0007669"/>
    <property type="project" value="TreeGrafter"/>
</dbReference>
<keyword evidence="2 7" id="KW-0645">Protease</keyword>
<dbReference type="AlphaFoldDB" id="A0A7C5LSE1"/>
<dbReference type="GO" id="GO:0005829">
    <property type="term" value="C:cytosol"/>
    <property type="evidence" value="ECO:0007669"/>
    <property type="project" value="TreeGrafter"/>
</dbReference>
<organism evidence="9">
    <name type="scientific">Hellea balneolensis</name>
    <dbReference type="NCBI Taxonomy" id="287478"/>
    <lineage>
        <taxon>Bacteria</taxon>
        <taxon>Pseudomonadati</taxon>
        <taxon>Pseudomonadota</taxon>
        <taxon>Alphaproteobacteria</taxon>
        <taxon>Maricaulales</taxon>
        <taxon>Robiginitomaculaceae</taxon>
        <taxon>Hellea</taxon>
    </lineage>
</organism>